<evidence type="ECO:0000256" key="19">
    <source>
        <dbReference type="SAM" id="Phobius"/>
    </source>
</evidence>
<keyword evidence="5" id="KW-1003">Cell membrane</keyword>
<dbReference type="InterPro" id="IPR036097">
    <property type="entry name" value="HisK_dim/P_sf"/>
</dbReference>
<dbReference type="GO" id="GO:0000155">
    <property type="term" value="F:phosphorelay sensor kinase activity"/>
    <property type="evidence" value="ECO:0007669"/>
    <property type="project" value="InterPro"/>
</dbReference>
<dbReference type="InterPro" id="IPR005467">
    <property type="entry name" value="His_kinase_dom"/>
</dbReference>
<keyword evidence="9" id="KW-0547">Nucleotide-binding</keyword>
<dbReference type="PROSITE" id="PS50110">
    <property type="entry name" value="RESPONSE_REGULATORY"/>
    <property type="match status" value="1"/>
</dbReference>
<dbReference type="InterPro" id="IPR003594">
    <property type="entry name" value="HATPase_dom"/>
</dbReference>
<keyword evidence="15" id="KW-0131">Cell cycle</keyword>
<evidence type="ECO:0000256" key="14">
    <source>
        <dbReference type="ARBA" id="ARBA00023136"/>
    </source>
</evidence>
<dbReference type="FunFam" id="3.30.565.10:FF:000010">
    <property type="entry name" value="Sensor histidine kinase RcsC"/>
    <property type="match status" value="1"/>
</dbReference>
<keyword evidence="24" id="KW-1185">Reference proteome</keyword>
<dbReference type="InterPro" id="IPR036890">
    <property type="entry name" value="HATPase_C_sf"/>
</dbReference>
<evidence type="ECO:0000256" key="2">
    <source>
        <dbReference type="ARBA" id="ARBA00004651"/>
    </source>
</evidence>
<dbReference type="Pfam" id="PF02518">
    <property type="entry name" value="HATPase_c"/>
    <property type="match status" value="1"/>
</dbReference>
<keyword evidence="11" id="KW-0067">ATP-binding</keyword>
<evidence type="ECO:0000256" key="5">
    <source>
        <dbReference type="ARBA" id="ARBA00022475"/>
    </source>
</evidence>
<dbReference type="CDD" id="cd17546">
    <property type="entry name" value="REC_hyHK_CKI1_RcsC-like"/>
    <property type="match status" value="1"/>
</dbReference>
<dbReference type="SMART" id="SM00387">
    <property type="entry name" value="HATPase_c"/>
    <property type="match status" value="1"/>
</dbReference>
<protein>
    <recommendedName>
        <fullName evidence="16">Circadian input-output histidine kinase CikA</fullName>
        <ecNumber evidence="4">2.7.13.3</ecNumber>
    </recommendedName>
</protein>
<proteinExistence type="inferred from homology"/>
<feature type="domain" description="Response regulatory" evidence="21">
    <location>
        <begin position="731"/>
        <end position="847"/>
    </location>
</feature>
<gene>
    <name evidence="23" type="ORF">AsFPU1_2813</name>
</gene>
<dbReference type="InterPro" id="IPR003661">
    <property type="entry name" value="HisK_dim/P_dom"/>
</dbReference>
<dbReference type="AlphaFoldDB" id="A0A401IJP6"/>
<dbReference type="Pfam" id="PF00512">
    <property type="entry name" value="HisKA"/>
    <property type="match status" value="1"/>
</dbReference>
<evidence type="ECO:0000256" key="15">
    <source>
        <dbReference type="ARBA" id="ARBA00023306"/>
    </source>
</evidence>
<dbReference type="SMART" id="SM00388">
    <property type="entry name" value="HisKA"/>
    <property type="match status" value="1"/>
</dbReference>
<evidence type="ECO:0000313" key="24">
    <source>
        <dbReference type="Proteomes" id="UP000287247"/>
    </source>
</evidence>
<dbReference type="InterPro" id="IPR001789">
    <property type="entry name" value="Sig_transdc_resp-reg_receiver"/>
</dbReference>
<evidence type="ECO:0000313" key="23">
    <source>
        <dbReference type="EMBL" id="GBF81400.1"/>
    </source>
</evidence>
<evidence type="ECO:0000259" key="20">
    <source>
        <dbReference type="PROSITE" id="PS50109"/>
    </source>
</evidence>
<dbReference type="SMART" id="SM00304">
    <property type="entry name" value="HAMP"/>
    <property type="match status" value="1"/>
</dbReference>
<comment type="catalytic activity">
    <reaction evidence="1">
        <text>ATP + protein L-histidine = ADP + protein N-phospho-L-histidine.</text>
        <dbReference type="EC" id="2.7.13.3"/>
    </reaction>
</comment>
<dbReference type="SUPFAM" id="SSF52172">
    <property type="entry name" value="CheY-like"/>
    <property type="match status" value="1"/>
</dbReference>
<organism evidence="23 24">
    <name type="scientific">Aphanothece sacrum FPU1</name>
    <dbReference type="NCBI Taxonomy" id="1920663"/>
    <lineage>
        <taxon>Bacteria</taxon>
        <taxon>Bacillati</taxon>
        <taxon>Cyanobacteriota</taxon>
        <taxon>Cyanophyceae</taxon>
        <taxon>Oscillatoriophycideae</taxon>
        <taxon>Chroococcales</taxon>
        <taxon>Aphanothecaceae</taxon>
        <taxon>Aphanothece</taxon>
    </lineage>
</organism>
<dbReference type="SUPFAM" id="SSF55874">
    <property type="entry name" value="ATPase domain of HSP90 chaperone/DNA topoisomerase II/histidine kinase"/>
    <property type="match status" value="1"/>
</dbReference>
<evidence type="ECO:0000256" key="10">
    <source>
        <dbReference type="ARBA" id="ARBA00022777"/>
    </source>
</evidence>
<dbReference type="Pfam" id="PF00672">
    <property type="entry name" value="HAMP"/>
    <property type="match status" value="1"/>
</dbReference>
<dbReference type="InterPro" id="IPR033479">
    <property type="entry name" value="dCache_1"/>
</dbReference>
<dbReference type="SUPFAM" id="SSF47384">
    <property type="entry name" value="Homodimeric domain of signal transducing histidine kinase"/>
    <property type="match status" value="1"/>
</dbReference>
<dbReference type="PANTHER" id="PTHR43047">
    <property type="entry name" value="TWO-COMPONENT HISTIDINE PROTEIN KINASE"/>
    <property type="match status" value="1"/>
</dbReference>
<evidence type="ECO:0000256" key="4">
    <source>
        <dbReference type="ARBA" id="ARBA00012438"/>
    </source>
</evidence>
<dbReference type="Pfam" id="PF02743">
    <property type="entry name" value="dCache_1"/>
    <property type="match status" value="1"/>
</dbReference>
<feature type="domain" description="Histidine kinase" evidence="20">
    <location>
        <begin position="487"/>
        <end position="705"/>
    </location>
</feature>
<dbReference type="Gene3D" id="1.10.287.130">
    <property type="match status" value="1"/>
</dbReference>
<keyword evidence="8 19" id="KW-0812">Transmembrane</keyword>
<sequence length="940" mass="106530">MKESKLIESSEKPKIQKAKGLNAISLRLVLILPFVLQIVGAVGLVGYLSFKNGQQEVNNLAGQLRRTHTKQISYYLSNYLSVPQEINQINQEIITSGLLKLDDFERMGHLFWQQVQTYEVGYIDFANEEKEFLGVERFDNGQILLHEEQKNTNRKSFKYKIDNHGNRKYLGTTDVIEDIRKEGWYADAVKAGHPIWTQIYQWDDKPVLSISSSYPIYDKNKNLLGVIGVDLVLSQINDFLRTISISPSSCIFILERNGLVVASSSEVPFSEVVDGKVNRLSASGSSDILIKYSTEFLQKKFGDLSKIEQSHQLDFFLPNSNERYFLQVTPWKDKYGLNWLVIVVVPESDFMGQINANRQITIILCVLALIIAIILGLITSSWITQPIRRLSQASVAIAQGNLNQKVEVKGIIELAILSHSFNEMAQQLQASFANLASTNQQLDQTNAELEKINQELEIRVEERTAELKEAKTLAESANRAKSKFIANMSHELRTPLNAILGFSQLLDRETSLTQQQQGNIRIINRSGQHLLSLINDVLDLAKIESGKMTLYGTDFDLYDLLDLIHEMLALKATSKGLQLIIERDNNLPKYINTDEKKLRQVLLNLLGNAIKFTHQGTVTLRVGLGDKANHINFEVEDTGAGIAPEDIDSLFKPFVQTEIGKQSQHGTGLGLPISKKFIELMGGKITFSSQVNQGTIFRFSIEFKLSEYRKIKEQKSLQRVIALAPNQPEYRILVVDDYWENRQVLLKLLQPIGFTVREACNGQEAVDIWQEWQPNLIWMDMRMPVMNGYEATQQIRSHLQGQATAILALTASTLEEDKAVVLSAGCDDFIRKPFQEEVIFKKMTQYLGVRYLYEDIHPEDISKAVNIDKLTAEALRIMPDEWLEELAEAAALINNQLITQLLSQISEEHQSLAQAIHIEVDNFDFERLMNLAQNAINNGQ</sequence>
<dbReference type="InterPro" id="IPR011006">
    <property type="entry name" value="CheY-like_superfamily"/>
</dbReference>
<dbReference type="PROSITE" id="PS50109">
    <property type="entry name" value="HIS_KIN"/>
    <property type="match status" value="1"/>
</dbReference>
<dbReference type="GO" id="GO:0005886">
    <property type="term" value="C:plasma membrane"/>
    <property type="evidence" value="ECO:0007669"/>
    <property type="project" value="UniProtKB-SubCell"/>
</dbReference>
<comment type="similarity">
    <text evidence="3">In the N-terminal section; belongs to the phytochrome family.</text>
</comment>
<dbReference type="Gene3D" id="3.30.450.20">
    <property type="entry name" value="PAS domain"/>
    <property type="match status" value="1"/>
</dbReference>
<keyword evidence="13" id="KW-0902">Two-component regulatory system</keyword>
<keyword evidence="7" id="KW-0808">Transferase</keyword>
<evidence type="ECO:0000256" key="9">
    <source>
        <dbReference type="ARBA" id="ARBA00022741"/>
    </source>
</evidence>
<dbReference type="Proteomes" id="UP000287247">
    <property type="component" value="Unassembled WGS sequence"/>
</dbReference>
<evidence type="ECO:0000256" key="17">
    <source>
        <dbReference type="PROSITE-ProRule" id="PRU00169"/>
    </source>
</evidence>
<dbReference type="Gene3D" id="6.10.340.10">
    <property type="match status" value="1"/>
</dbReference>
<evidence type="ECO:0000256" key="11">
    <source>
        <dbReference type="ARBA" id="ARBA00022840"/>
    </source>
</evidence>
<feature type="coiled-coil region" evidence="18">
    <location>
        <begin position="435"/>
        <end position="480"/>
    </location>
</feature>
<dbReference type="PRINTS" id="PR00344">
    <property type="entry name" value="BCTRLSENSOR"/>
</dbReference>
<evidence type="ECO:0000256" key="16">
    <source>
        <dbReference type="ARBA" id="ARBA00074306"/>
    </source>
</evidence>
<name>A0A401IJP6_APHSA</name>
<reference evidence="24" key="1">
    <citation type="submission" date="2017-05" db="EMBL/GenBank/DDBJ databases">
        <title>Physiological properties and genetic analysis related to exopolysaccharide production of fresh-water unicellular cyanobacterium Aphanothece sacrum, Suizenji Nori, that has been cultured as a food source in Japan.</title>
        <authorList>
            <person name="Kanesaki Y."/>
            <person name="Yoshikawa S."/>
            <person name="Ohki K."/>
        </authorList>
    </citation>
    <scope>NUCLEOTIDE SEQUENCE [LARGE SCALE GENOMIC DNA]</scope>
    <source>
        <strain evidence="24">FPU1</strain>
    </source>
</reference>
<dbReference type="PROSITE" id="PS50885">
    <property type="entry name" value="HAMP"/>
    <property type="match status" value="1"/>
</dbReference>
<evidence type="ECO:0000256" key="18">
    <source>
        <dbReference type="SAM" id="Coils"/>
    </source>
</evidence>
<keyword evidence="18" id="KW-0175">Coiled coil</keyword>
<dbReference type="EMBL" id="BDQK01000013">
    <property type="protein sequence ID" value="GBF81400.1"/>
    <property type="molecule type" value="Genomic_DNA"/>
</dbReference>
<dbReference type="InterPro" id="IPR004358">
    <property type="entry name" value="Sig_transdc_His_kin-like_C"/>
</dbReference>
<dbReference type="GO" id="GO:0005524">
    <property type="term" value="F:ATP binding"/>
    <property type="evidence" value="ECO:0007669"/>
    <property type="project" value="UniProtKB-KW"/>
</dbReference>
<feature type="transmembrane region" description="Helical" evidence="19">
    <location>
        <begin position="360"/>
        <end position="383"/>
    </location>
</feature>
<keyword evidence="12 19" id="KW-1133">Transmembrane helix</keyword>
<evidence type="ECO:0000256" key="7">
    <source>
        <dbReference type="ARBA" id="ARBA00022679"/>
    </source>
</evidence>
<evidence type="ECO:0000259" key="22">
    <source>
        <dbReference type="PROSITE" id="PS50885"/>
    </source>
</evidence>
<evidence type="ECO:0000256" key="6">
    <source>
        <dbReference type="ARBA" id="ARBA00022553"/>
    </source>
</evidence>
<dbReference type="CDD" id="cd06225">
    <property type="entry name" value="HAMP"/>
    <property type="match status" value="1"/>
</dbReference>
<dbReference type="InterPro" id="IPR003660">
    <property type="entry name" value="HAMP_dom"/>
</dbReference>
<comment type="subcellular location">
    <subcellularLocation>
        <location evidence="2">Cell membrane</location>
        <topology evidence="2">Multi-pass membrane protein</topology>
    </subcellularLocation>
</comment>
<dbReference type="Pfam" id="PF00072">
    <property type="entry name" value="Response_reg"/>
    <property type="match status" value="1"/>
</dbReference>
<feature type="domain" description="HAMP" evidence="22">
    <location>
        <begin position="381"/>
        <end position="433"/>
    </location>
</feature>
<feature type="transmembrane region" description="Helical" evidence="19">
    <location>
        <begin position="21"/>
        <end position="50"/>
    </location>
</feature>
<dbReference type="CDD" id="cd16922">
    <property type="entry name" value="HATPase_EvgS-ArcB-TorS-like"/>
    <property type="match status" value="1"/>
</dbReference>
<evidence type="ECO:0000256" key="8">
    <source>
        <dbReference type="ARBA" id="ARBA00022692"/>
    </source>
</evidence>
<dbReference type="SUPFAM" id="SSF158472">
    <property type="entry name" value="HAMP domain-like"/>
    <property type="match status" value="1"/>
</dbReference>
<accession>A0A401IJP6</accession>
<keyword evidence="14 19" id="KW-0472">Membrane</keyword>
<dbReference type="FunFam" id="1.10.287.130:FF:000038">
    <property type="entry name" value="Sensory transduction histidine kinase"/>
    <property type="match status" value="1"/>
</dbReference>
<dbReference type="CDD" id="cd12913">
    <property type="entry name" value="PDC1_MCP_like"/>
    <property type="match status" value="1"/>
</dbReference>
<evidence type="ECO:0000256" key="12">
    <source>
        <dbReference type="ARBA" id="ARBA00022989"/>
    </source>
</evidence>
<comment type="caution">
    <text evidence="23">The sequence shown here is derived from an EMBL/GenBank/DDBJ whole genome shotgun (WGS) entry which is preliminary data.</text>
</comment>
<evidence type="ECO:0000256" key="3">
    <source>
        <dbReference type="ARBA" id="ARBA00006402"/>
    </source>
</evidence>
<keyword evidence="6 17" id="KW-0597">Phosphoprotein</keyword>
<dbReference type="CDD" id="cd00082">
    <property type="entry name" value="HisKA"/>
    <property type="match status" value="1"/>
</dbReference>
<keyword evidence="10 23" id="KW-0418">Kinase</keyword>
<dbReference type="EC" id="2.7.13.3" evidence="4"/>
<evidence type="ECO:0000256" key="1">
    <source>
        <dbReference type="ARBA" id="ARBA00000085"/>
    </source>
</evidence>
<feature type="modified residue" description="4-aspartylphosphate" evidence="17">
    <location>
        <position position="780"/>
    </location>
</feature>
<dbReference type="Gene3D" id="3.30.565.10">
    <property type="entry name" value="Histidine kinase-like ATPase, C-terminal domain"/>
    <property type="match status" value="1"/>
</dbReference>
<dbReference type="SMART" id="SM00448">
    <property type="entry name" value="REC"/>
    <property type="match status" value="1"/>
</dbReference>
<evidence type="ECO:0000256" key="13">
    <source>
        <dbReference type="ARBA" id="ARBA00023012"/>
    </source>
</evidence>
<dbReference type="Gene3D" id="3.40.50.2300">
    <property type="match status" value="1"/>
</dbReference>
<evidence type="ECO:0000259" key="21">
    <source>
        <dbReference type="PROSITE" id="PS50110"/>
    </source>
</evidence>
<dbReference type="RefSeq" id="WP_124975160.1">
    <property type="nucleotide sequence ID" value="NZ_BDQK01000013.1"/>
</dbReference>
<dbReference type="OrthoDB" id="9809348at2"/>